<dbReference type="EMBL" id="HBUE01129622">
    <property type="protein sequence ID" value="CAG6495765.1"/>
    <property type="molecule type" value="Transcribed_RNA"/>
</dbReference>
<dbReference type="EMBL" id="HBUE01129623">
    <property type="protein sequence ID" value="CAG6495766.1"/>
    <property type="molecule type" value="Transcribed_RNA"/>
</dbReference>
<reference evidence="1" key="1">
    <citation type="submission" date="2021-05" db="EMBL/GenBank/DDBJ databases">
        <authorList>
            <person name="Alioto T."/>
            <person name="Alioto T."/>
            <person name="Gomez Garrido J."/>
        </authorList>
    </citation>
    <scope>NUCLEOTIDE SEQUENCE</scope>
</reference>
<evidence type="ECO:0000313" key="1">
    <source>
        <dbReference type="EMBL" id="CAG6495765.1"/>
    </source>
</evidence>
<accession>A0A8D8G606</accession>
<protein>
    <submittedName>
        <fullName evidence="1">(northern house mosquito) hypothetical protein</fullName>
    </submittedName>
</protein>
<name>A0A8D8G606_CULPI</name>
<sequence>MLVAEVVVVFVARSVVPTSAAAALILVRSTSSVELLPFVEVALVTAAAAAWEELADSLSLKLPLLLFFFFRKITLGSIIIGTLVRPLFHLSLFTSHTSQGRAHRLSVNFRHTTHHSSHYH</sequence>
<dbReference type="AlphaFoldDB" id="A0A8D8G606"/>
<proteinExistence type="predicted"/>
<organism evidence="1">
    <name type="scientific">Culex pipiens</name>
    <name type="common">House mosquito</name>
    <dbReference type="NCBI Taxonomy" id="7175"/>
    <lineage>
        <taxon>Eukaryota</taxon>
        <taxon>Metazoa</taxon>
        <taxon>Ecdysozoa</taxon>
        <taxon>Arthropoda</taxon>
        <taxon>Hexapoda</taxon>
        <taxon>Insecta</taxon>
        <taxon>Pterygota</taxon>
        <taxon>Neoptera</taxon>
        <taxon>Endopterygota</taxon>
        <taxon>Diptera</taxon>
        <taxon>Nematocera</taxon>
        <taxon>Culicoidea</taxon>
        <taxon>Culicidae</taxon>
        <taxon>Culicinae</taxon>
        <taxon>Culicini</taxon>
        <taxon>Culex</taxon>
        <taxon>Culex</taxon>
    </lineage>
</organism>